<dbReference type="InterPro" id="IPR020946">
    <property type="entry name" value="Flavin_mOase-like"/>
</dbReference>
<proteinExistence type="inferred from homology"/>
<sequence length="479" mass="54103">MSIKSIAIVGGGPCGAAAAKAFVAERCFNKVKVFEKRSQFGGLWNYESETENFPVPNEVPYKITPIIKDDKIVWPSAAYDLLDTNVPTDVMTYASSPFPDTLPLFPHRSDVLKYMQNYAKDISPITQFNTVVVSVERENDQWKVLSRPVNLETAGGERSDQDTVEYFDAVVAAVGNYDVPFIPHRNGMEQWNQQFPGTISHVKAFKSPKQFENVKGDILVVGNSASAGDICYQLAEGLKRTIYKSRRSENLQPASPSNKIVDKPDIDRFDASQKRVYFIDQSYMDNVEKVIFATGYLKSYPFFEKLNKSKTPILTDGHKVHGTYQHVLLYNFPNLAVVGLPKFVLPTRVSESQACWLAKVWSGKVPLPSFEEMKKWEDDRIKIKGNGKNFHDMNFPEDVEYCNYLNHLVVSAKSNVGLKPLVWDERQVRIRASVKGIKEAYVLYRDKTGKLASTYSELEQVAPGVLVDNSVLAEKGFRY</sequence>
<dbReference type="GeneID" id="5127501"/>
<keyword evidence="7" id="KW-1185">Reference proteome</keyword>
<evidence type="ECO:0000313" key="6">
    <source>
        <dbReference type="EMBL" id="EDK37114.2"/>
    </source>
</evidence>
<dbReference type="GO" id="GO:0004499">
    <property type="term" value="F:N,N-dimethylaniline monooxygenase activity"/>
    <property type="evidence" value="ECO:0007669"/>
    <property type="project" value="InterPro"/>
</dbReference>
<dbReference type="AlphaFoldDB" id="A5DD61"/>
<dbReference type="PANTHER" id="PTHR23023">
    <property type="entry name" value="DIMETHYLANILINE MONOOXYGENASE"/>
    <property type="match status" value="1"/>
</dbReference>
<keyword evidence="4" id="KW-0521">NADP</keyword>
<dbReference type="GO" id="GO:0050661">
    <property type="term" value="F:NADP binding"/>
    <property type="evidence" value="ECO:0007669"/>
    <property type="project" value="InterPro"/>
</dbReference>
<reference evidence="6 7" key="1">
    <citation type="journal article" date="2009" name="Nature">
        <title>Evolution of pathogenicity and sexual reproduction in eight Candida genomes.</title>
        <authorList>
            <person name="Butler G."/>
            <person name="Rasmussen M.D."/>
            <person name="Lin M.F."/>
            <person name="Santos M.A."/>
            <person name="Sakthikumar S."/>
            <person name="Munro C.A."/>
            <person name="Rheinbay E."/>
            <person name="Grabherr M."/>
            <person name="Forche A."/>
            <person name="Reedy J.L."/>
            <person name="Agrafioti I."/>
            <person name="Arnaud M.B."/>
            <person name="Bates S."/>
            <person name="Brown A.J."/>
            <person name="Brunke S."/>
            <person name="Costanzo M.C."/>
            <person name="Fitzpatrick D.A."/>
            <person name="de Groot P.W."/>
            <person name="Harris D."/>
            <person name="Hoyer L.L."/>
            <person name="Hube B."/>
            <person name="Klis F.M."/>
            <person name="Kodira C."/>
            <person name="Lennard N."/>
            <person name="Logue M.E."/>
            <person name="Martin R."/>
            <person name="Neiman A.M."/>
            <person name="Nikolaou E."/>
            <person name="Quail M.A."/>
            <person name="Quinn J."/>
            <person name="Santos M.C."/>
            <person name="Schmitzberger F.F."/>
            <person name="Sherlock G."/>
            <person name="Shah P."/>
            <person name="Silverstein K.A."/>
            <person name="Skrzypek M.S."/>
            <person name="Soll D."/>
            <person name="Staggs R."/>
            <person name="Stansfield I."/>
            <person name="Stumpf M.P."/>
            <person name="Sudbery P.E."/>
            <person name="Srikantha T."/>
            <person name="Zeng Q."/>
            <person name="Berman J."/>
            <person name="Berriman M."/>
            <person name="Heitman J."/>
            <person name="Gow N.A."/>
            <person name="Lorenz M.C."/>
            <person name="Birren B.W."/>
            <person name="Kellis M."/>
            <person name="Cuomo C.A."/>
        </authorList>
    </citation>
    <scope>NUCLEOTIDE SEQUENCE [LARGE SCALE GENOMIC DNA]</scope>
    <source>
        <strain evidence="7">ATCC 6260 / CBS 566 / DSM 6381 / JCM 1539 / NBRC 10279 / NRRL Y-324</strain>
    </source>
</reference>
<keyword evidence="3" id="KW-0274">FAD</keyword>
<dbReference type="Pfam" id="PF00743">
    <property type="entry name" value="FMO-like"/>
    <property type="match status" value="2"/>
</dbReference>
<comment type="similarity">
    <text evidence="1">Belongs to the FMO family.</text>
</comment>
<dbReference type="InParanoid" id="A5DD61"/>
<evidence type="ECO:0000256" key="5">
    <source>
        <dbReference type="ARBA" id="ARBA00023002"/>
    </source>
</evidence>
<dbReference type="Gene3D" id="3.50.50.60">
    <property type="entry name" value="FAD/NAD(P)-binding domain"/>
    <property type="match status" value="2"/>
</dbReference>
<dbReference type="PRINTS" id="PR00370">
    <property type="entry name" value="FMOXYGENASE"/>
</dbReference>
<dbReference type="PIRSF" id="PIRSF000332">
    <property type="entry name" value="FMO"/>
    <property type="match status" value="1"/>
</dbReference>
<dbReference type="SUPFAM" id="SSF51905">
    <property type="entry name" value="FAD/NAD(P)-binding domain"/>
    <property type="match status" value="2"/>
</dbReference>
<accession>A5DD61</accession>
<dbReference type="EMBL" id="CH408156">
    <property type="protein sequence ID" value="EDK37114.2"/>
    <property type="molecule type" value="Genomic_DNA"/>
</dbReference>
<dbReference type="InterPro" id="IPR000960">
    <property type="entry name" value="Flavin_mOase"/>
</dbReference>
<dbReference type="InterPro" id="IPR036188">
    <property type="entry name" value="FAD/NAD-bd_sf"/>
</dbReference>
<dbReference type="OMA" id="PVIHKLM"/>
<evidence type="ECO:0000313" key="7">
    <source>
        <dbReference type="Proteomes" id="UP000001997"/>
    </source>
</evidence>
<evidence type="ECO:0000256" key="1">
    <source>
        <dbReference type="ARBA" id="ARBA00009183"/>
    </source>
</evidence>
<evidence type="ECO:0000256" key="2">
    <source>
        <dbReference type="ARBA" id="ARBA00022630"/>
    </source>
</evidence>
<dbReference type="VEuPathDB" id="FungiDB:PGUG_01212"/>
<protein>
    <recommendedName>
        <fullName evidence="8">Thiol-specific monooxygenase</fullName>
    </recommendedName>
</protein>
<evidence type="ECO:0008006" key="8">
    <source>
        <dbReference type="Google" id="ProtNLM"/>
    </source>
</evidence>
<gene>
    <name evidence="6" type="ORF">PGUG_01212</name>
</gene>
<dbReference type="RefSeq" id="XP_001485541.2">
    <property type="nucleotide sequence ID" value="XM_001485491.1"/>
</dbReference>
<dbReference type="eggNOG" id="KOG1399">
    <property type="taxonomic scope" value="Eukaryota"/>
</dbReference>
<dbReference type="Pfam" id="PF13450">
    <property type="entry name" value="NAD_binding_8"/>
    <property type="match status" value="1"/>
</dbReference>
<evidence type="ECO:0000256" key="4">
    <source>
        <dbReference type="ARBA" id="ARBA00022857"/>
    </source>
</evidence>
<dbReference type="InterPro" id="IPR050346">
    <property type="entry name" value="FMO-like"/>
</dbReference>
<evidence type="ECO:0000256" key="3">
    <source>
        <dbReference type="ARBA" id="ARBA00022827"/>
    </source>
</evidence>
<dbReference type="HOGENOM" id="CLU_006909_5_0_1"/>
<dbReference type="KEGG" id="pgu:PGUG_01212"/>
<dbReference type="OrthoDB" id="66881at2759"/>
<dbReference type="GO" id="GO:0050660">
    <property type="term" value="F:flavin adenine dinucleotide binding"/>
    <property type="evidence" value="ECO:0007669"/>
    <property type="project" value="InterPro"/>
</dbReference>
<keyword evidence="5" id="KW-0560">Oxidoreductase</keyword>
<name>A5DD61_PICGU</name>
<dbReference type="Proteomes" id="UP000001997">
    <property type="component" value="Unassembled WGS sequence"/>
</dbReference>
<keyword evidence="2" id="KW-0285">Flavoprotein</keyword>
<organism evidence="6 7">
    <name type="scientific">Meyerozyma guilliermondii (strain ATCC 6260 / CBS 566 / DSM 6381 / JCM 1539 / NBRC 10279 / NRRL Y-324)</name>
    <name type="common">Yeast</name>
    <name type="synonym">Candida guilliermondii</name>
    <dbReference type="NCBI Taxonomy" id="294746"/>
    <lineage>
        <taxon>Eukaryota</taxon>
        <taxon>Fungi</taxon>
        <taxon>Dikarya</taxon>
        <taxon>Ascomycota</taxon>
        <taxon>Saccharomycotina</taxon>
        <taxon>Pichiomycetes</taxon>
        <taxon>Debaryomycetaceae</taxon>
        <taxon>Meyerozyma</taxon>
    </lineage>
</organism>